<dbReference type="FunCoup" id="A0A1Y1U9E0">
    <property type="interactions" value="182"/>
</dbReference>
<dbReference type="PANTHER" id="PTHR20963">
    <property type="entry name" value="MULTIPLE INOSITOL POLYPHOSPHATE PHOSPHATASE-RELATED"/>
    <property type="match status" value="1"/>
</dbReference>
<gene>
    <name evidence="4" type="ORF">BD324DRAFT_634339</name>
</gene>
<dbReference type="RefSeq" id="XP_021868891.1">
    <property type="nucleotide sequence ID" value="XM_022016718.1"/>
</dbReference>
<dbReference type="Proteomes" id="UP000193218">
    <property type="component" value="Unassembled WGS sequence"/>
</dbReference>
<reference evidence="4 5" key="1">
    <citation type="submission" date="2017-03" db="EMBL/GenBank/DDBJ databases">
        <title>Widespread Adenine N6-methylation of Active Genes in Fungi.</title>
        <authorList>
            <consortium name="DOE Joint Genome Institute"/>
            <person name="Mondo S.J."/>
            <person name="Dannebaum R.O."/>
            <person name="Kuo R.C."/>
            <person name="Louie K.B."/>
            <person name="Bewick A.J."/>
            <person name="Labutti K."/>
            <person name="Haridas S."/>
            <person name="Kuo A."/>
            <person name="Salamov A."/>
            <person name="Ahrendt S.R."/>
            <person name="Lau R."/>
            <person name="Bowen B.P."/>
            <person name="Lipzen A."/>
            <person name="Sullivan W."/>
            <person name="Andreopoulos W.B."/>
            <person name="Clum A."/>
            <person name="Lindquist E."/>
            <person name="Daum C."/>
            <person name="Northen T.R."/>
            <person name="Ramamoorthy G."/>
            <person name="Schmitz R.J."/>
            <person name="Gryganskyi A."/>
            <person name="Culley D."/>
            <person name="Magnuson J."/>
            <person name="James T.Y."/>
            <person name="O'Malley M.A."/>
            <person name="Stajich J.E."/>
            <person name="Spatafora J.W."/>
            <person name="Visel A."/>
            <person name="Grigoriev I.V."/>
        </authorList>
    </citation>
    <scope>NUCLEOTIDE SEQUENCE [LARGE SCALE GENOMIC DNA]</scope>
    <source>
        <strain evidence="4 5">NRRL Y-17943</strain>
    </source>
</reference>
<dbReference type="InterPro" id="IPR029033">
    <property type="entry name" value="His_PPase_superfam"/>
</dbReference>
<keyword evidence="3" id="KW-1133">Transmembrane helix</keyword>
<protein>
    <submittedName>
        <fullName evidence="4">Histidine phosphatase superfamily</fullName>
    </submittedName>
</protein>
<sequence>MSRIPATAVTSSTTPLLSSDSPRPPSSRRVAPPSQPRTSPSSALRPPIEPNESYVSYASIPRSNTPPPRFISRSRSRLAAVRRRQRTPIAAFFPAFVTIVLLGFASFAAWDVSSAGNCWIEPLCRILGSGDRLENVWWRNSGAYAPWKSLGPGGGKRGLPRGCKVNQVTVLQRHAARYPTTEASKCLLRALGKLANRKTRTPRRHHSELAFLSDTDLRLEDWKFDQLLDQGRRQAWSAGREIAALYAQFLDTNLDPFTRASGSGRVVETAGYWLEGFRGDAFKLKPVDQLPQVNLTLPEEPTFNNTLSVKTCPAFANQSAPSLPDLLNLLQPAQSRLNDLLRPQPPLELSEVKCLADMCPYDSQRSETWAAWSRWCRVFTREEWEAIGYLKDVDRYYGVGPGNDLGPTLGAGWTNELIARLTDSAPVDSTTTNSTLDADEASFPRGGNRLFVDFTHDNEMIEIMAAMGLARQHGNLLTDKLPDKRSYMISELIPFGSRIVFERIGCQLGNWEPDPEGGQPEDERKNYLRVFINDALDPLDSLMCSQSGFFEHGMCEVDIWVDSQSFAQKTVDWNVCYAK</sequence>
<dbReference type="InParanoid" id="A0A1Y1U9E0"/>
<accession>A0A1Y1U9E0</accession>
<dbReference type="EMBL" id="NBSH01000013">
    <property type="protein sequence ID" value="ORX34649.1"/>
    <property type="molecule type" value="Genomic_DNA"/>
</dbReference>
<dbReference type="InterPro" id="IPR033379">
    <property type="entry name" value="Acid_Pase_AS"/>
</dbReference>
<dbReference type="Pfam" id="PF00328">
    <property type="entry name" value="His_Phos_2"/>
    <property type="match status" value="1"/>
</dbReference>
<dbReference type="OrthoDB" id="6509975at2759"/>
<keyword evidence="3" id="KW-0472">Membrane</keyword>
<proteinExistence type="predicted"/>
<evidence type="ECO:0000313" key="4">
    <source>
        <dbReference type="EMBL" id="ORX34649.1"/>
    </source>
</evidence>
<dbReference type="CDD" id="cd07061">
    <property type="entry name" value="HP_HAP_like"/>
    <property type="match status" value="1"/>
</dbReference>
<feature type="transmembrane region" description="Helical" evidence="3">
    <location>
        <begin position="89"/>
        <end position="110"/>
    </location>
</feature>
<evidence type="ECO:0000256" key="2">
    <source>
        <dbReference type="SAM" id="MobiDB-lite"/>
    </source>
</evidence>
<keyword evidence="3" id="KW-0812">Transmembrane</keyword>
<dbReference type="SUPFAM" id="SSF53254">
    <property type="entry name" value="Phosphoglycerate mutase-like"/>
    <property type="match status" value="1"/>
</dbReference>
<feature type="region of interest" description="Disordered" evidence="2">
    <location>
        <begin position="1"/>
        <end position="49"/>
    </location>
</feature>
<comment type="caution">
    <text evidence="4">The sequence shown here is derived from an EMBL/GenBank/DDBJ whole genome shotgun (WGS) entry which is preliminary data.</text>
</comment>
<dbReference type="GO" id="GO:0003993">
    <property type="term" value="F:acid phosphatase activity"/>
    <property type="evidence" value="ECO:0007669"/>
    <property type="project" value="TreeGrafter"/>
</dbReference>
<feature type="compositionally biased region" description="Low complexity" evidence="2">
    <location>
        <begin position="1"/>
        <end position="32"/>
    </location>
</feature>
<dbReference type="AlphaFoldDB" id="A0A1Y1U9E0"/>
<evidence type="ECO:0000313" key="5">
    <source>
        <dbReference type="Proteomes" id="UP000193218"/>
    </source>
</evidence>
<dbReference type="GeneID" id="33558527"/>
<name>A0A1Y1U9E0_9TREE</name>
<organism evidence="4 5">
    <name type="scientific">Kockovaella imperatae</name>
    <dbReference type="NCBI Taxonomy" id="4999"/>
    <lineage>
        <taxon>Eukaryota</taxon>
        <taxon>Fungi</taxon>
        <taxon>Dikarya</taxon>
        <taxon>Basidiomycota</taxon>
        <taxon>Agaricomycotina</taxon>
        <taxon>Tremellomycetes</taxon>
        <taxon>Tremellales</taxon>
        <taxon>Cuniculitremaceae</taxon>
        <taxon>Kockovaella</taxon>
    </lineage>
</organism>
<evidence type="ECO:0000256" key="1">
    <source>
        <dbReference type="ARBA" id="ARBA00022801"/>
    </source>
</evidence>
<dbReference type="PANTHER" id="PTHR20963:SF24">
    <property type="entry name" value="3-PHYTASE B"/>
    <property type="match status" value="1"/>
</dbReference>
<dbReference type="Gene3D" id="3.40.50.1240">
    <property type="entry name" value="Phosphoglycerate mutase-like"/>
    <property type="match status" value="1"/>
</dbReference>
<dbReference type="STRING" id="4999.A0A1Y1U9E0"/>
<keyword evidence="1" id="KW-0378">Hydrolase</keyword>
<evidence type="ECO:0000256" key="3">
    <source>
        <dbReference type="SAM" id="Phobius"/>
    </source>
</evidence>
<dbReference type="InterPro" id="IPR000560">
    <property type="entry name" value="His_Pase_clade-2"/>
</dbReference>
<dbReference type="PROSITE" id="PS00778">
    <property type="entry name" value="HIS_ACID_PHOSPHAT_2"/>
    <property type="match status" value="1"/>
</dbReference>
<keyword evidence="5" id="KW-1185">Reference proteome</keyword>